<dbReference type="SUPFAM" id="SSF50044">
    <property type="entry name" value="SH3-domain"/>
    <property type="match status" value="1"/>
</dbReference>
<protein>
    <submittedName>
        <fullName evidence="2">Putative RIMS-binding protein 2 isoform X5</fullName>
    </submittedName>
</protein>
<name>A0A2G8KNN5_STIJA</name>
<evidence type="ECO:0000313" key="2">
    <source>
        <dbReference type="EMBL" id="PIK49622.1"/>
    </source>
</evidence>
<feature type="region of interest" description="Disordered" evidence="1">
    <location>
        <begin position="77"/>
        <end position="120"/>
    </location>
</feature>
<dbReference type="GO" id="GO:0045202">
    <property type="term" value="C:synapse"/>
    <property type="evidence" value="ECO:0007669"/>
    <property type="project" value="GOC"/>
</dbReference>
<accession>A0A2G8KNN5</accession>
<proteinExistence type="predicted"/>
<sequence>MENIFSGPSQINCEYLAIARPNSNTVVKQKKLRTFLQFIGKRSMQEHNSPERMAYQSQPEDDWKKVAEEAKTARLEQLVPRLKREDHSSLSSSLQSHKSSSIARKQPENGEPDSGSEPEELLEDVSDKIDEVLLSRLQPSSLSSAGSAISKLAVYVAKYNYDPYVDSPNDNPDSELPLKAGDYIYVYGDPDEVGHLIRPCGP</sequence>
<dbReference type="OrthoDB" id="4158657at2759"/>
<feature type="compositionally biased region" description="Low complexity" evidence="1">
    <location>
        <begin position="89"/>
        <end position="101"/>
    </location>
</feature>
<dbReference type="Proteomes" id="UP000230750">
    <property type="component" value="Unassembled WGS sequence"/>
</dbReference>
<dbReference type="PANTHER" id="PTHR14234">
    <property type="entry name" value="RIM BINDING PROTEIN-RELATED"/>
    <property type="match status" value="1"/>
</dbReference>
<dbReference type="PANTHER" id="PTHR14234:SF19">
    <property type="entry name" value="RIM-BINDING PROTEIN, ISOFORM F"/>
    <property type="match status" value="1"/>
</dbReference>
<dbReference type="GO" id="GO:0007274">
    <property type="term" value="P:neuromuscular synaptic transmission"/>
    <property type="evidence" value="ECO:0007669"/>
    <property type="project" value="TreeGrafter"/>
</dbReference>
<dbReference type="InterPro" id="IPR036028">
    <property type="entry name" value="SH3-like_dom_sf"/>
</dbReference>
<dbReference type="AlphaFoldDB" id="A0A2G8KNN5"/>
<evidence type="ECO:0000313" key="3">
    <source>
        <dbReference type="Proteomes" id="UP000230750"/>
    </source>
</evidence>
<feature type="compositionally biased region" description="Acidic residues" evidence="1">
    <location>
        <begin position="110"/>
        <end position="120"/>
    </location>
</feature>
<reference evidence="2 3" key="1">
    <citation type="journal article" date="2017" name="PLoS Biol.">
        <title>The sea cucumber genome provides insights into morphological evolution and visceral regeneration.</title>
        <authorList>
            <person name="Zhang X."/>
            <person name="Sun L."/>
            <person name="Yuan J."/>
            <person name="Sun Y."/>
            <person name="Gao Y."/>
            <person name="Zhang L."/>
            <person name="Li S."/>
            <person name="Dai H."/>
            <person name="Hamel J.F."/>
            <person name="Liu C."/>
            <person name="Yu Y."/>
            <person name="Liu S."/>
            <person name="Lin W."/>
            <person name="Guo K."/>
            <person name="Jin S."/>
            <person name="Xu P."/>
            <person name="Storey K.B."/>
            <person name="Huan P."/>
            <person name="Zhang T."/>
            <person name="Zhou Y."/>
            <person name="Zhang J."/>
            <person name="Lin C."/>
            <person name="Li X."/>
            <person name="Xing L."/>
            <person name="Huo D."/>
            <person name="Sun M."/>
            <person name="Wang L."/>
            <person name="Mercier A."/>
            <person name="Li F."/>
            <person name="Yang H."/>
            <person name="Xiang J."/>
        </authorList>
    </citation>
    <scope>NUCLEOTIDE SEQUENCE [LARGE SCALE GENOMIC DNA]</scope>
    <source>
        <strain evidence="2">Shaxun</strain>
        <tissue evidence="2">Muscle</tissue>
    </source>
</reference>
<dbReference type="EMBL" id="MRZV01000456">
    <property type="protein sequence ID" value="PIK49622.1"/>
    <property type="molecule type" value="Genomic_DNA"/>
</dbReference>
<keyword evidence="3" id="KW-1185">Reference proteome</keyword>
<dbReference type="Gene3D" id="2.30.30.40">
    <property type="entry name" value="SH3 Domains"/>
    <property type="match status" value="1"/>
</dbReference>
<gene>
    <name evidence="2" type="ORF">BSL78_13500</name>
</gene>
<organism evidence="2 3">
    <name type="scientific">Stichopus japonicus</name>
    <name type="common">Sea cucumber</name>
    <dbReference type="NCBI Taxonomy" id="307972"/>
    <lineage>
        <taxon>Eukaryota</taxon>
        <taxon>Metazoa</taxon>
        <taxon>Echinodermata</taxon>
        <taxon>Eleutherozoa</taxon>
        <taxon>Echinozoa</taxon>
        <taxon>Holothuroidea</taxon>
        <taxon>Aspidochirotacea</taxon>
        <taxon>Aspidochirotida</taxon>
        <taxon>Stichopodidae</taxon>
        <taxon>Apostichopus</taxon>
    </lineage>
</organism>
<feature type="region of interest" description="Disordered" evidence="1">
    <location>
        <begin position="43"/>
        <end position="62"/>
    </location>
</feature>
<dbReference type="STRING" id="307972.A0A2G8KNN5"/>
<evidence type="ECO:0000256" key="1">
    <source>
        <dbReference type="SAM" id="MobiDB-lite"/>
    </source>
</evidence>
<dbReference type="InterPro" id="IPR040325">
    <property type="entry name" value="RIMBP1/2/3"/>
</dbReference>
<comment type="caution">
    <text evidence="2">The sequence shown here is derived from an EMBL/GenBank/DDBJ whole genome shotgun (WGS) entry which is preliminary data.</text>
</comment>